<feature type="domain" description="Zinc knuckle CX2CX4HX4C" evidence="2">
    <location>
        <begin position="168"/>
        <end position="217"/>
    </location>
</feature>
<dbReference type="InterPro" id="IPR025836">
    <property type="entry name" value="Zn_knuckle_CX2CX4HX4C"/>
</dbReference>
<dbReference type="InterPro" id="IPR040256">
    <property type="entry name" value="At4g02000-like"/>
</dbReference>
<accession>A0A803PUH7</accession>
<feature type="region of interest" description="Disordered" evidence="1">
    <location>
        <begin position="410"/>
        <end position="435"/>
    </location>
</feature>
<evidence type="ECO:0000256" key="1">
    <source>
        <dbReference type="SAM" id="MobiDB-lite"/>
    </source>
</evidence>
<keyword evidence="4" id="KW-1185">Reference proteome</keyword>
<dbReference type="Proteomes" id="UP000596661">
    <property type="component" value="Chromosome 6"/>
</dbReference>
<evidence type="ECO:0000313" key="4">
    <source>
        <dbReference type="Proteomes" id="UP000596661"/>
    </source>
</evidence>
<dbReference type="Pfam" id="PF14392">
    <property type="entry name" value="zf-CCHC_4"/>
    <property type="match status" value="1"/>
</dbReference>
<sequence length="435" mass="49340">MASSSKNPNPITALDDEDSLVHEFDHISIQSPNDANSFCLFFKLLSPKSAKPSWIEKAMSEAWTLRFPVQIYEYHSGLFLACRRVLEEHPWHFDKFLMVFTHPDVSPTPTPESVRYVPFWLQAHRIPFGRRSPQLAQFIADEIGDLIEIFTLSLMENFGPYLRLRVLLDITKPLRRGMTIRFRDIPDPKWISFKYENLPNFYYFCGFVDHTYNKCPKYLLRCDNFPVPPILEYKDTLRASPSSPHKKNPFEISNSIPFEEFFPRIRTRNDDQDLQQAVDRFLHVESPNSSLVSHPAQVSATFTQPALSTPSLAMQNSSPLPAMKTMQTSIPPPIMIDSVTTHAAKGKVIAMSPTSYPSQFRGSKGVVINEPCPTISTAISLATRRTFTRQNAQAGDSVRSMLKRARAVVSDDAVVPSMSDDEPTAGAATRPRREK</sequence>
<evidence type="ECO:0000259" key="2">
    <source>
        <dbReference type="Pfam" id="PF14392"/>
    </source>
</evidence>
<proteinExistence type="predicted"/>
<dbReference type="EnsemblPlants" id="evm.model.06.1440">
    <property type="protein sequence ID" value="cds.evm.model.06.1440"/>
    <property type="gene ID" value="evm.TU.06.1440"/>
</dbReference>
<dbReference type="AlphaFoldDB" id="A0A803PUH7"/>
<protein>
    <recommendedName>
        <fullName evidence="2">Zinc knuckle CX2CX4HX4C domain-containing protein</fullName>
    </recommendedName>
</protein>
<reference evidence="3" key="1">
    <citation type="submission" date="2018-11" db="EMBL/GenBank/DDBJ databases">
        <authorList>
            <person name="Grassa J C."/>
        </authorList>
    </citation>
    <scope>NUCLEOTIDE SEQUENCE [LARGE SCALE GENOMIC DNA]</scope>
</reference>
<organism evidence="3 4">
    <name type="scientific">Cannabis sativa</name>
    <name type="common">Hemp</name>
    <name type="synonym">Marijuana</name>
    <dbReference type="NCBI Taxonomy" id="3483"/>
    <lineage>
        <taxon>Eukaryota</taxon>
        <taxon>Viridiplantae</taxon>
        <taxon>Streptophyta</taxon>
        <taxon>Embryophyta</taxon>
        <taxon>Tracheophyta</taxon>
        <taxon>Spermatophyta</taxon>
        <taxon>Magnoliopsida</taxon>
        <taxon>eudicotyledons</taxon>
        <taxon>Gunneridae</taxon>
        <taxon>Pentapetalae</taxon>
        <taxon>rosids</taxon>
        <taxon>fabids</taxon>
        <taxon>Rosales</taxon>
        <taxon>Cannabaceae</taxon>
        <taxon>Cannabis</taxon>
    </lineage>
</organism>
<dbReference type="EMBL" id="UZAU01000607">
    <property type="status" value="NOT_ANNOTATED_CDS"/>
    <property type="molecule type" value="Genomic_DNA"/>
</dbReference>
<reference evidence="3" key="2">
    <citation type="submission" date="2021-03" db="UniProtKB">
        <authorList>
            <consortium name="EnsemblPlants"/>
        </authorList>
    </citation>
    <scope>IDENTIFICATION</scope>
</reference>
<dbReference type="Gramene" id="evm.model.06.1440">
    <property type="protein sequence ID" value="cds.evm.model.06.1440"/>
    <property type="gene ID" value="evm.TU.06.1440"/>
</dbReference>
<evidence type="ECO:0000313" key="3">
    <source>
        <dbReference type="EnsemblPlants" id="cds.evm.model.06.1440"/>
    </source>
</evidence>
<dbReference type="PANTHER" id="PTHR31286">
    <property type="entry name" value="GLYCINE-RICH CELL WALL STRUCTURAL PROTEIN 1.8-LIKE"/>
    <property type="match status" value="1"/>
</dbReference>
<dbReference type="PANTHER" id="PTHR31286:SF178">
    <property type="entry name" value="DUF4283 DOMAIN-CONTAINING PROTEIN"/>
    <property type="match status" value="1"/>
</dbReference>
<name>A0A803PUH7_CANSA</name>